<dbReference type="InterPro" id="IPR036397">
    <property type="entry name" value="RNaseH_sf"/>
</dbReference>
<dbReference type="NCBIfam" id="NF033516">
    <property type="entry name" value="transpos_IS3"/>
    <property type="match status" value="1"/>
</dbReference>
<dbReference type="EMBL" id="BAAALG010000024">
    <property type="protein sequence ID" value="GAA1115635.1"/>
    <property type="molecule type" value="Genomic_DNA"/>
</dbReference>
<dbReference type="PROSITE" id="PS50994">
    <property type="entry name" value="INTEGRASE"/>
    <property type="match status" value="1"/>
</dbReference>
<dbReference type="Gene3D" id="3.30.420.10">
    <property type="entry name" value="Ribonuclease H-like superfamily/Ribonuclease H"/>
    <property type="match status" value="1"/>
</dbReference>
<evidence type="ECO:0000256" key="1">
    <source>
        <dbReference type="ARBA" id="ARBA00002286"/>
    </source>
</evidence>
<evidence type="ECO:0000313" key="4">
    <source>
        <dbReference type="Proteomes" id="UP001501581"/>
    </source>
</evidence>
<comment type="function">
    <text evidence="1">Involved in the transposition of the insertion sequence.</text>
</comment>
<dbReference type="InterPro" id="IPR050900">
    <property type="entry name" value="Transposase_IS3/IS150/IS904"/>
</dbReference>
<dbReference type="InterPro" id="IPR001584">
    <property type="entry name" value="Integrase_cat-core"/>
</dbReference>
<organism evidence="3 4">
    <name type="scientific">Nocardioides dubius</name>
    <dbReference type="NCBI Taxonomy" id="317019"/>
    <lineage>
        <taxon>Bacteria</taxon>
        <taxon>Bacillati</taxon>
        <taxon>Actinomycetota</taxon>
        <taxon>Actinomycetes</taxon>
        <taxon>Propionibacteriales</taxon>
        <taxon>Nocardioidaceae</taxon>
        <taxon>Nocardioides</taxon>
    </lineage>
</organism>
<proteinExistence type="predicted"/>
<dbReference type="InterPro" id="IPR048020">
    <property type="entry name" value="Transpos_IS3"/>
</dbReference>
<evidence type="ECO:0000313" key="3">
    <source>
        <dbReference type="EMBL" id="GAA1115635.1"/>
    </source>
</evidence>
<comment type="caution">
    <text evidence="3">The sequence shown here is derived from an EMBL/GenBank/DDBJ whole genome shotgun (WGS) entry which is preliminary data.</text>
</comment>
<gene>
    <name evidence="3" type="ORF">GCM10009668_42920</name>
</gene>
<dbReference type="Pfam" id="PF00665">
    <property type="entry name" value="rve"/>
    <property type="match status" value="1"/>
</dbReference>
<reference evidence="3 4" key="1">
    <citation type="journal article" date="2019" name="Int. J. Syst. Evol. Microbiol.">
        <title>The Global Catalogue of Microorganisms (GCM) 10K type strain sequencing project: providing services to taxonomists for standard genome sequencing and annotation.</title>
        <authorList>
            <consortium name="The Broad Institute Genomics Platform"/>
            <consortium name="The Broad Institute Genome Sequencing Center for Infectious Disease"/>
            <person name="Wu L."/>
            <person name="Ma J."/>
        </authorList>
    </citation>
    <scope>NUCLEOTIDE SEQUENCE [LARGE SCALE GENOMIC DNA]</scope>
    <source>
        <strain evidence="3 4">JCM 13008</strain>
    </source>
</reference>
<dbReference type="Pfam" id="PF13276">
    <property type="entry name" value="HTH_21"/>
    <property type="match status" value="1"/>
</dbReference>
<sequence>MIDHLASTGVAVDHSCRVLGVTRQNYYKHKRTPTTPTRLRREWLTGLIREVHVASRGTYGYRRIHAELTLAMGITVCERTVWLLMSLAGIYGLPGPARVKRLRGVATADDLVNRKFHRVRPNELWVTDITQHRTREGWLYCAAVLDAYSRRIVGWSIDSKQDSTLVVNALDMAIRNRRPAPGGIVHADHGTQFTSWVFGEKIKSAGLLPSFGTVGDGLDNAMMESFWSSMQIELLNRKKWKTRVELANAIFDYIEIFHNRQRRHSALGYRTPIEFELSSETDTKTAAS</sequence>
<accession>A0ABN1U3U2</accession>
<name>A0ABN1U3U2_9ACTN</name>
<dbReference type="PANTHER" id="PTHR46889:SF4">
    <property type="entry name" value="TRANSPOSASE INSO FOR INSERTION SEQUENCE ELEMENT IS911B-RELATED"/>
    <property type="match status" value="1"/>
</dbReference>
<feature type="domain" description="Integrase catalytic" evidence="2">
    <location>
        <begin position="117"/>
        <end position="280"/>
    </location>
</feature>
<dbReference type="InterPro" id="IPR025948">
    <property type="entry name" value="HTH-like_dom"/>
</dbReference>
<protein>
    <recommendedName>
        <fullName evidence="2">Integrase catalytic domain-containing protein</fullName>
    </recommendedName>
</protein>
<dbReference type="Proteomes" id="UP001501581">
    <property type="component" value="Unassembled WGS sequence"/>
</dbReference>
<dbReference type="InterPro" id="IPR012337">
    <property type="entry name" value="RNaseH-like_sf"/>
</dbReference>
<dbReference type="SUPFAM" id="SSF53098">
    <property type="entry name" value="Ribonuclease H-like"/>
    <property type="match status" value="1"/>
</dbReference>
<dbReference type="Pfam" id="PF13333">
    <property type="entry name" value="rve_2"/>
    <property type="match status" value="1"/>
</dbReference>
<dbReference type="PANTHER" id="PTHR46889">
    <property type="entry name" value="TRANSPOSASE INSF FOR INSERTION SEQUENCE IS3B-RELATED"/>
    <property type="match status" value="1"/>
</dbReference>
<evidence type="ECO:0000259" key="2">
    <source>
        <dbReference type="PROSITE" id="PS50994"/>
    </source>
</evidence>
<keyword evidence="4" id="KW-1185">Reference proteome</keyword>